<dbReference type="Pfam" id="PF00085">
    <property type="entry name" value="Thioredoxin"/>
    <property type="match status" value="1"/>
</dbReference>
<keyword evidence="2" id="KW-0809">Transit peptide</keyword>
<dbReference type="PROSITE" id="PS00194">
    <property type="entry name" value="THIOREDOXIN_1"/>
    <property type="match status" value="1"/>
</dbReference>
<dbReference type="PRINTS" id="PR00421">
    <property type="entry name" value="THIOREDOXIN"/>
</dbReference>
<keyword evidence="1" id="KW-0813">Transport</keyword>
<evidence type="ECO:0000256" key="2">
    <source>
        <dbReference type="ARBA" id="ARBA00022946"/>
    </source>
</evidence>
<gene>
    <name evidence="7" type="ORF">Sjap_025668</name>
</gene>
<dbReference type="PANTHER" id="PTHR45663:SF16">
    <property type="entry name" value="THIOREDOXIN M4, CHLOROPLASTIC"/>
    <property type="match status" value="1"/>
</dbReference>
<dbReference type="PANTHER" id="PTHR45663">
    <property type="entry name" value="GEO12009P1"/>
    <property type="match status" value="1"/>
</dbReference>
<evidence type="ECO:0000256" key="4">
    <source>
        <dbReference type="ARBA" id="ARBA00023157"/>
    </source>
</evidence>
<keyword evidence="5" id="KW-0676">Redox-active center</keyword>
<protein>
    <recommendedName>
        <fullName evidence="6">Thioredoxin domain-containing protein</fullName>
    </recommendedName>
</protein>
<dbReference type="InterPro" id="IPR017937">
    <property type="entry name" value="Thioredoxin_CS"/>
</dbReference>
<name>A0AAP0HHR7_9MAGN</name>
<reference evidence="7 8" key="1">
    <citation type="submission" date="2024-01" db="EMBL/GenBank/DDBJ databases">
        <title>Genome assemblies of Stephania.</title>
        <authorList>
            <person name="Yang L."/>
        </authorList>
    </citation>
    <scope>NUCLEOTIDE SEQUENCE [LARGE SCALE GENOMIC DNA]</scope>
    <source>
        <strain evidence="7">QJT</strain>
        <tissue evidence="7">Leaf</tissue>
    </source>
</reference>
<evidence type="ECO:0000313" key="7">
    <source>
        <dbReference type="EMBL" id="KAK9085257.1"/>
    </source>
</evidence>
<dbReference type="PROSITE" id="PS51352">
    <property type="entry name" value="THIOREDOXIN_2"/>
    <property type="match status" value="1"/>
</dbReference>
<dbReference type="InterPro" id="IPR036249">
    <property type="entry name" value="Thioredoxin-like_sf"/>
</dbReference>
<dbReference type="FunFam" id="3.40.30.10:FF:000001">
    <property type="entry name" value="Thioredoxin"/>
    <property type="match status" value="1"/>
</dbReference>
<proteinExistence type="predicted"/>
<dbReference type="GO" id="GO:0005737">
    <property type="term" value="C:cytoplasm"/>
    <property type="evidence" value="ECO:0007669"/>
    <property type="project" value="TreeGrafter"/>
</dbReference>
<dbReference type="InterPro" id="IPR005746">
    <property type="entry name" value="Thioredoxin"/>
</dbReference>
<keyword evidence="3" id="KW-0249">Electron transport</keyword>
<evidence type="ECO:0000259" key="6">
    <source>
        <dbReference type="PROSITE" id="PS51352"/>
    </source>
</evidence>
<evidence type="ECO:0000256" key="3">
    <source>
        <dbReference type="ARBA" id="ARBA00022982"/>
    </source>
</evidence>
<dbReference type="EMBL" id="JBBNAE010000011">
    <property type="protein sequence ID" value="KAK9085257.1"/>
    <property type="molecule type" value="Genomic_DNA"/>
</dbReference>
<dbReference type="Gene3D" id="3.40.30.10">
    <property type="entry name" value="Glutaredoxin"/>
    <property type="match status" value="1"/>
</dbReference>
<dbReference type="GO" id="GO:0015035">
    <property type="term" value="F:protein-disulfide reductase activity"/>
    <property type="evidence" value="ECO:0007669"/>
    <property type="project" value="InterPro"/>
</dbReference>
<sequence length="193" mass="21101">MASLLDRVAVPRRPTFAPTPISAPATARPTCALSTDRRARSVPESMGLRIHLSDPKIRLGRLRSSARGARVSSRRGAAVVCDAQEKTLEVSSVTEANWQSLVLESDKPVLVEFWAPWCGPCKLIHPIVDELAKEYASKLKCLKVNTDENPNVATQYGIRSIPTVIIFKDGEKKGTVIGAVPKSTLIENIDKFL</sequence>
<evidence type="ECO:0000256" key="5">
    <source>
        <dbReference type="ARBA" id="ARBA00023284"/>
    </source>
</evidence>
<evidence type="ECO:0000256" key="1">
    <source>
        <dbReference type="ARBA" id="ARBA00022448"/>
    </source>
</evidence>
<keyword evidence="4" id="KW-1015">Disulfide bond</keyword>
<accession>A0AAP0HHR7</accession>
<dbReference type="NCBIfam" id="TIGR01068">
    <property type="entry name" value="thioredoxin"/>
    <property type="match status" value="1"/>
</dbReference>
<dbReference type="AlphaFoldDB" id="A0AAP0HHR7"/>
<dbReference type="CDD" id="cd02947">
    <property type="entry name" value="TRX_family"/>
    <property type="match status" value="1"/>
</dbReference>
<dbReference type="SUPFAM" id="SSF52833">
    <property type="entry name" value="Thioredoxin-like"/>
    <property type="match status" value="1"/>
</dbReference>
<comment type="caution">
    <text evidence="7">The sequence shown here is derived from an EMBL/GenBank/DDBJ whole genome shotgun (WGS) entry which is preliminary data.</text>
</comment>
<organism evidence="7 8">
    <name type="scientific">Stephania japonica</name>
    <dbReference type="NCBI Taxonomy" id="461633"/>
    <lineage>
        <taxon>Eukaryota</taxon>
        <taxon>Viridiplantae</taxon>
        <taxon>Streptophyta</taxon>
        <taxon>Embryophyta</taxon>
        <taxon>Tracheophyta</taxon>
        <taxon>Spermatophyta</taxon>
        <taxon>Magnoliopsida</taxon>
        <taxon>Ranunculales</taxon>
        <taxon>Menispermaceae</taxon>
        <taxon>Menispermoideae</taxon>
        <taxon>Cissampelideae</taxon>
        <taxon>Stephania</taxon>
    </lineage>
</organism>
<feature type="domain" description="Thioredoxin" evidence="6">
    <location>
        <begin position="69"/>
        <end position="193"/>
    </location>
</feature>
<dbReference type="Proteomes" id="UP001417504">
    <property type="component" value="Unassembled WGS sequence"/>
</dbReference>
<dbReference type="InterPro" id="IPR013766">
    <property type="entry name" value="Thioredoxin_domain"/>
</dbReference>
<keyword evidence="8" id="KW-1185">Reference proteome</keyword>
<evidence type="ECO:0000313" key="8">
    <source>
        <dbReference type="Proteomes" id="UP001417504"/>
    </source>
</evidence>